<dbReference type="Proteomes" id="UP000559885">
    <property type="component" value="Unassembled WGS sequence"/>
</dbReference>
<dbReference type="Pfam" id="PF10850">
    <property type="entry name" value="DUF2653"/>
    <property type="match status" value="1"/>
</dbReference>
<feature type="transmembrane region" description="Helical" evidence="1">
    <location>
        <begin position="83"/>
        <end position="102"/>
    </location>
</feature>
<feature type="transmembrane region" description="Helical" evidence="1">
    <location>
        <begin position="114"/>
        <end position="132"/>
    </location>
</feature>
<accession>A0A841ZL71</accession>
<keyword evidence="1" id="KW-0812">Transmembrane</keyword>
<keyword evidence="1" id="KW-1133">Transmembrane helix</keyword>
<reference evidence="3 4" key="1">
    <citation type="submission" date="2020-03" db="EMBL/GenBank/DDBJ databases">
        <title>Soil Listeria distribution.</title>
        <authorList>
            <person name="Liao J."/>
            <person name="Wiedmann M."/>
        </authorList>
    </citation>
    <scope>NUCLEOTIDE SEQUENCE [LARGE SCALE GENOMIC DNA]</scope>
    <source>
        <strain evidence="3 4">FSL L7-1507</strain>
    </source>
</reference>
<comment type="caution">
    <text evidence="3">The sequence shown here is derived from an EMBL/GenBank/DDBJ whole genome shotgun (WGS) entry which is preliminary data.</text>
</comment>
<evidence type="ECO:0000256" key="2">
    <source>
        <dbReference type="SAM" id="SignalP"/>
    </source>
</evidence>
<evidence type="ECO:0000313" key="4">
    <source>
        <dbReference type="Proteomes" id="UP000559885"/>
    </source>
</evidence>
<gene>
    <name evidence="3" type="ORF">HB912_01260</name>
</gene>
<keyword evidence="2" id="KW-0732">Signal</keyword>
<evidence type="ECO:0000256" key="1">
    <source>
        <dbReference type="SAM" id="Phobius"/>
    </source>
</evidence>
<feature type="signal peptide" evidence="2">
    <location>
        <begin position="1"/>
        <end position="20"/>
    </location>
</feature>
<name>A0A841ZL71_9LIST</name>
<protein>
    <submittedName>
        <fullName evidence="3">DUF2653 family protein</fullName>
    </submittedName>
</protein>
<keyword evidence="1" id="KW-0472">Membrane</keyword>
<sequence>MKKFISILLAAGLVFSPVGGTVSNMVLPTKYEQVKEADARGYRSPVRSFKSNNNGINRSNVNRSQMNKNMMGKGKNSFFNGRGLLGGLMLGGLAGLLFGGLLSNMGVFGNIFGLIINILAIFLVIRLIMFFFQRRKNHGTEPAAQSTHQGAFKNETRHETIQAGTEATAHEQILDEGNISNAVIAFFTNEKGMSLDDVQVALTYDDKIGFGADVIKDDQVIQSLDHFSLIQAIRYWAEHFAHMNPNMGLTLEYSEQDGIYAVVTE</sequence>
<proteinExistence type="predicted"/>
<dbReference type="EMBL" id="JAARRM010000001">
    <property type="protein sequence ID" value="MBC1520272.1"/>
    <property type="molecule type" value="Genomic_DNA"/>
</dbReference>
<organism evidence="3 4">
    <name type="scientific">Listeria aquatica</name>
    <dbReference type="NCBI Taxonomy" id="1494960"/>
    <lineage>
        <taxon>Bacteria</taxon>
        <taxon>Bacillati</taxon>
        <taxon>Bacillota</taxon>
        <taxon>Bacilli</taxon>
        <taxon>Bacillales</taxon>
        <taxon>Listeriaceae</taxon>
        <taxon>Listeria</taxon>
    </lineage>
</organism>
<evidence type="ECO:0000313" key="3">
    <source>
        <dbReference type="EMBL" id="MBC1520272.1"/>
    </source>
</evidence>
<dbReference type="InterPro" id="IPR020516">
    <property type="entry name" value="Uncharacterised_YxcD"/>
</dbReference>
<dbReference type="RefSeq" id="WP_185371860.1">
    <property type="nucleotide sequence ID" value="NZ_JAARRM010000001.1"/>
</dbReference>
<feature type="chain" id="PRO_5032482861" evidence="2">
    <location>
        <begin position="21"/>
        <end position="265"/>
    </location>
</feature>
<dbReference type="AlphaFoldDB" id="A0A841ZL71"/>